<organism evidence="1 2">
    <name type="scientific">Discina gigas</name>
    <dbReference type="NCBI Taxonomy" id="1032678"/>
    <lineage>
        <taxon>Eukaryota</taxon>
        <taxon>Fungi</taxon>
        <taxon>Dikarya</taxon>
        <taxon>Ascomycota</taxon>
        <taxon>Pezizomycotina</taxon>
        <taxon>Pezizomycetes</taxon>
        <taxon>Pezizales</taxon>
        <taxon>Discinaceae</taxon>
        <taxon>Discina</taxon>
    </lineage>
</organism>
<evidence type="ECO:0000313" key="1">
    <source>
        <dbReference type="EMBL" id="KAL0632418.1"/>
    </source>
</evidence>
<dbReference type="Proteomes" id="UP001447188">
    <property type="component" value="Unassembled WGS sequence"/>
</dbReference>
<reference evidence="1 2" key="1">
    <citation type="submission" date="2024-02" db="EMBL/GenBank/DDBJ databases">
        <title>Discinaceae phylogenomics.</title>
        <authorList>
            <person name="Dirks A.C."/>
            <person name="James T.Y."/>
        </authorList>
    </citation>
    <scope>NUCLEOTIDE SEQUENCE [LARGE SCALE GENOMIC DNA]</scope>
    <source>
        <strain evidence="1 2">ACD0624</strain>
    </source>
</reference>
<proteinExistence type="predicted"/>
<sequence>MLGLGCTINQDVMKVHYNISGLETNRFIPAVNSLLWKYAWNLLNEIGVHPQIVEFVVAIDFSHDAEGEHERNEVYDPMQDREQDIGALIDFAEVMECA</sequence>
<keyword evidence="2" id="KW-1185">Reference proteome</keyword>
<dbReference type="EMBL" id="JBBBZM010000170">
    <property type="protein sequence ID" value="KAL0632418.1"/>
    <property type="molecule type" value="Genomic_DNA"/>
</dbReference>
<gene>
    <name evidence="1" type="ORF">Q9L58_008704</name>
</gene>
<comment type="caution">
    <text evidence="1">The sequence shown here is derived from an EMBL/GenBank/DDBJ whole genome shotgun (WGS) entry which is preliminary data.</text>
</comment>
<evidence type="ECO:0000313" key="2">
    <source>
        <dbReference type="Proteomes" id="UP001447188"/>
    </source>
</evidence>
<name>A0ABR3G975_9PEZI</name>
<accession>A0ABR3G975</accession>
<protein>
    <submittedName>
        <fullName evidence="1">Uncharacterized protein</fullName>
    </submittedName>
</protein>